<dbReference type="Pfam" id="PF06825">
    <property type="entry name" value="HSBP1"/>
    <property type="match status" value="1"/>
</dbReference>
<dbReference type="Gene3D" id="1.20.5.430">
    <property type="match status" value="1"/>
</dbReference>
<evidence type="ECO:0000313" key="4">
    <source>
        <dbReference type="Proteomes" id="UP000007148"/>
    </source>
</evidence>
<comment type="caution">
    <text evidence="3">The sequence shown here is derived from an EMBL/GenBank/DDBJ whole genome shotgun (WGS) entry which is preliminary data.</text>
</comment>
<feature type="region of interest" description="Disordered" evidence="2">
    <location>
        <begin position="1"/>
        <end position="44"/>
    </location>
</feature>
<dbReference type="AlphaFoldDB" id="G4TRB8"/>
<accession>G4TRB8</accession>
<gene>
    <name evidence="3" type="ORF">PIIN_07815</name>
</gene>
<evidence type="ECO:0008006" key="5">
    <source>
        <dbReference type="Google" id="ProtNLM"/>
    </source>
</evidence>
<dbReference type="PANTHER" id="PTHR19424:SF0">
    <property type="entry name" value="HEAT SHOCK FACTOR BINDING PROTEIN 1"/>
    <property type="match status" value="1"/>
</dbReference>
<dbReference type="eggNOG" id="ENOG502SGFX">
    <property type="taxonomic scope" value="Eukaryota"/>
</dbReference>
<dbReference type="GO" id="GO:0005829">
    <property type="term" value="C:cytosol"/>
    <property type="evidence" value="ECO:0007669"/>
    <property type="project" value="TreeGrafter"/>
</dbReference>
<keyword evidence="4" id="KW-1185">Reference proteome</keyword>
<evidence type="ECO:0000313" key="3">
    <source>
        <dbReference type="EMBL" id="CCA73861.1"/>
    </source>
</evidence>
<dbReference type="InterPro" id="IPR009643">
    <property type="entry name" value="HS1-bd"/>
</dbReference>
<protein>
    <recommendedName>
        <fullName evidence="5">Heat shock factor binding protein 1</fullName>
    </recommendedName>
</protein>
<name>G4TRB8_SERID</name>
<dbReference type="PANTHER" id="PTHR19424">
    <property type="entry name" value="HEAT SHOCK FACTOR BINDING PROTEIN 1"/>
    <property type="match status" value="1"/>
</dbReference>
<dbReference type="GO" id="GO:0070370">
    <property type="term" value="P:cellular heat acclimation"/>
    <property type="evidence" value="ECO:0007669"/>
    <property type="project" value="TreeGrafter"/>
</dbReference>
<dbReference type="STRING" id="1109443.G4TRB8"/>
<reference evidence="3 4" key="1">
    <citation type="journal article" date="2011" name="PLoS Pathog.">
        <title>Endophytic Life Strategies Decoded by Genome and Transcriptome Analyses of the Mutualistic Root Symbiont Piriformospora indica.</title>
        <authorList>
            <person name="Zuccaro A."/>
            <person name="Lahrmann U."/>
            <person name="Guldener U."/>
            <person name="Langen G."/>
            <person name="Pfiffi S."/>
            <person name="Biedenkopf D."/>
            <person name="Wong P."/>
            <person name="Samans B."/>
            <person name="Grimm C."/>
            <person name="Basiewicz M."/>
            <person name="Murat C."/>
            <person name="Martin F."/>
            <person name="Kogel K.H."/>
        </authorList>
    </citation>
    <scope>NUCLEOTIDE SEQUENCE [LARGE SCALE GENOMIC DNA]</scope>
    <source>
        <strain evidence="3 4">DSM 11827</strain>
    </source>
</reference>
<dbReference type="OrthoDB" id="4159489at2759"/>
<dbReference type="HOGENOM" id="CLU_153376_0_0_1"/>
<dbReference type="FunCoup" id="G4TRB8">
    <property type="interactions" value="122"/>
</dbReference>
<dbReference type="InParanoid" id="G4TRB8"/>
<proteinExistence type="inferred from homology"/>
<evidence type="ECO:0000256" key="1">
    <source>
        <dbReference type="ARBA" id="ARBA00006349"/>
    </source>
</evidence>
<dbReference type="Proteomes" id="UP000007148">
    <property type="component" value="Unassembled WGS sequence"/>
</dbReference>
<feature type="compositionally biased region" description="Polar residues" evidence="2">
    <location>
        <begin position="11"/>
        <end position="37"/>
    </location>
</feature>
<dbReference type="EMBL" id="CAFZ01000258">
    <property type="protein sequence ID" value="CCA73861.1"/>
    <property type="molecule type" value="Genomic_DNA"/>
</dbReference>
<sequence>MRRFAAPLKVSASTKSDANPNATSKENSNASAGTSVASALGPSKVEEITSPHELTAYVEQLLNQIEGKFDDMSSQILERMNAMSTRVDALEASIQDLINASDNQQPGTPGTPSVR</sequence>
<dbReference type="GO" id="GO:0003714">
    <property type="term" value="F:transcription corepressor activity"/>
    <property type="evidence" value="ECO:0007669"/>
    <property type="project" value="InterPro"/>
</dbReference>
<dbReference type="GO" id="GO:0005634">
    <property type="term" value="C:nucleus"/>
    <property type="evidence" value="ECO:0007669"/>
    <property type="project" value="TreeGrafter"/>
</dbReference>
<organism evidence="3 4">
    <name type="scientific">Serendipita indica (strain DSM 11827)</name>
    <name type="common">Root endophyte fungus</name>
    <name type="synonym">Piriformospora indica</name>
    <dbReference type="NCBI Taxonomy" id="1109443"/>
    <lineage>
        <taxon>Eukaryota</taxon>
        <taxon>Fungi</taxon>
        <taxon>Dikarya</taxon>
        <taxon>Basidiomycota</taxon>
        <taxon>Agaricomycotina</taxon>
        <taxon>Agaricomycetes</taxon>
        <taxon>Sebacinales</taxon>
        <taxon>Serendipitaceae</taxon>
        <taxon>Serendipita</taxon>
    </lineage>
</organism>
<comment type="similarity">
    <text evidence="1">Belongs to the HSBP1 family.</text>
</comment>
<evidence type="ECO:0000256" key="2">
    <source>
        <dbReference type="SAM" id="MobiDB-lite"/>
    </source>
</evidence>